<keyword evidence="3" id="KW-1185">Reference proteome</keyword>
<gene>
    <name evidence="2" type="ORF">PCOR1329_LOCUS39879</name>
</gene>
<protein>
    <submittedName>
        <fullName evidence="2">Uncharacterized protein</fullName>
    </submittedName>
</protein>
<accession>A0ABN9TK45</accession>
<evidence type="ECO:0000313" key="2">
    <source>
        <dbReference type="EMBL" id="CAK0846344.1"/>
    </source>
</evidence>
<feature type="region of interest" description="Disordered" evidence="1">
    <location>
        <begin position="745"/>
        <end position="764"/>
    </location>
</feature>
<evidence type="ECO:0000256" key="1">
    <source>
        <dbReference type="SAM" id="MobiDB-lite"/>
    </source>
</evidence>
<dbReference type="EMBL" id="CAUYUJ010014816">
    <property type="protein sequence ID" value="CAK0846344.1"/>
    <property type="molecule type" value="Genomic_DNA"/>
</dbReference>
<reference evidence="2" key="1">
    <citation type="submission" date="2023-10" db="EMBL/GenBank/DDBJ databases">
        <authorList>
            <person name="Chen Y."/>
            <person name="Shah S."/>
            <person name="Dougan E. K."/>
            <person name="Thang M."/>
            <person name="Chan C."/>
        </authorList>
    </citation>
    <scope>NUCLEOTIDE SEQUENCE [LARGE SCALE GENOMIC DNA]</scope>
</reference>
<evidence type="ECO:0000313" key="3">
    <source>
        <dbReference type="Proteomes" id="UP001189429"/>
    </source>
</evidence>
<comment type="caution">
    <text evidence="2">The sequence shown here is derived from an EMBL/GenBank/DDBJ whole genome shotgun (WGS) entry which is preliminary data.</text>
</comment>
<proteinExistence type="predicted"/>
<sequence length="764" mass="82065">MLVDIGVAADVGHDMVEGSGTLTMITTPPCDCNGGSDDNDDAGDPGQRMPAGRAEATLLLAVHAAILLVQLIAHGRFTAEIAPADASGRRAEWLERFAAGIASRFDARSVIHACGVWRRWTRWVAQQSPPLTGSADAPSAFDLAVWLEDVAGRGPSAAVGVWVGLKWLSRNFGLAHLPLESPLLERFSRPALGSSVRPMAQELEPRVWRHLLGLAQSTAGAIALFAELGVYVFVSSLRFRHGQRSSPMSDFVRIRDAAAEYCRVRDLPFWRRRRKLLHQLATAFRPLDAFALKQRHVSVPEAPGVFLVCAAALICLMGQPDRILQLCFVRPFELAAAVPVFGVLWPCETRSSGQNALAHIGETLGVPAAATHAWNLERGMRPGALTRVMYDLTVEEIRAGLAEPAVSRAELDKRFGVGVTAPCLVAPSGKARNGDIGRRSVRTARADRSGTMEVTEIGGTLPPWRLLYIAGGHYVNDSFAPEASVVVFTDASAEGGPLRAFAEALRISDGRWRQFRAPTVIGWATGAPGCQLGSTLIGTLRKRHEGQGRCWAGTRGKSVPRTLGLSLLSSTSRAASGADLPILGADRVAAVSSARLRPTLAWSQVTGHARAPEGEPMKGAVSDSRSYLNVSGSEVWSPRAPGPLPFMGPPALEGAEAEAAVPGLRLWRDYCTPLEEAELVAELDRLGPPWAREQFGVPTLYWSKHFGVLGSLRPRLVRAPDPALGEAELPATGPLATMSRRLRDTSRPWGRTGLSGASCPTRRT</sequence>
<organism evidence="2 3">
    <name type="scientific">Prorocentrum cordatum</name>
    <dbReference type="NCBI Taxonomy" id="2364126"/>
    <lineage>
        <taxon>Eukaryota</taxon>
        <taxon>Sar</taxon>
        <taxon>Alveolata</taxon>
        <taxon>Dinophyceae</taxon>
        <taxon>Prorocentrales</taxon>
        <taxon>Prorocentraceae</taxon>
        <taxon>Prorocentrum</taxon>
    </lineage>
</organism>
<dbReference type="Proteomes" id="UP001189429">
    <property type="component" value="Unassembled WGS sequence"/>
</dbReference>
<name>A0ABN9TK45_9DINO</name>